<dbReference type="PANTHER" id="PTHR33353:SF6">
    <property type="entry name" value="ENDOGLUCANASE IV"/>
    <property type="match status" value="1"/>
</dbReference>
<dbReference type="Pfam" id="PF03443">
    <property type="entry name" value="AA9"/>
    <property type="match status" value="1"/>
</dbReference>
<evidence type="ECO:0000256" key="13">
    <source>
        <dbReference type="ARBA" id="ARBA00044502"/>
    </source>
</evidence>
<sequence length="249" mass="26821">MKFLAAAAGTLLPALVAGHGYVNRAIIGGEEYEFYIPERDPYMNPKPERVSRAIPGNGPVQDVSLIDLQCNGYTDGNNPGSSPAPLHAPVQAGSTVKLFWTLWPESHVGPTITYMARCPDDGCDNWEPGTDAVWFKIQEEGRDGTSNNWAVTPLMTDVNAGVEYTIPACIKPGYYLVRHEIIALHSAWEYPGAQFYPGCHQLEVTGSGNTSPSGLVSFPGAYDGADPGITYNAYTATEYTIPGPAVFTC</sequence>
<keyword evidence="7" id="KW-0560">Oxidoreductase</keyword>
<name>A0AAE8MTK5_9PEZI</name>
<dbReference type="GO" id="GO:0030245">
    <property type="term" value="P:cellulose catabolic process"/>
    <property type="evidence" value="ECO:0007669"/>
    <property type="project" value="UniProtKB-KW"/>
</dbReference>
<keyword evidence="9" id="KW-0503">Monooxygenase</keyword>
<evidence type="ECO:0000256" key="8">
    <source>
        <dbReference type="ARBA" id="ARBA00023008"/>
    </source>
</evidence>
<dbReference type="EMBL" id="ONZQ02000002">
    <property type="protein sequence ID" value="SPN98653.1"/>
    <property type="molecule type" value="Genomic_DNA"/>
</dbReference>
<dbReference type="InterPro" id="IPR005103">
    <property type="entry name" value="AA9_LPMO"/>
</dbReference>
<evidence type="ECO:0000256" key="5">
    <source>
        <dbReference type="ARBA" id="ARBA00022729"/>
    </source>
</evidence>
<keyword evidence="4" id="KW-0479">Metal-binding</keyword>
<comment type="catalytic activity">
    <reaction evidence="14">
        <text>[(1-&gt;4)-beta-D-glucosyl]n+m + reduced acceptor + O2 = 4-dehydro-beta-D-glucosyl-[(1-&gt;4)-beta-D-glucosyl]n-1 + [(1-&gt;4)-beta-D-glucosyl]m + acceptor + H2O.</text>
        <dbReference type="EC" id="1.14.99.56"/>
    </reaction>
</comment>
<comment type="caution">
    <text evidence="18">The sequence shown here is derived from an EMBL/GenBank/DDBJ whole genome shotgun (WGS) entry which is preliminary data.</text>
</comment>
<keyword evidence="5 16" id="KW-0732">Signal</keyword>
<keyword evidence="3" id="KW-0964">Secreted</keyword>
<keyword evidence="19" id="KW-1185">Reference proteome</keyword>
<evidence type="ECO:0000256" key="4">
    <source>
        <dbReference type="ARBA" id="ARBA00022723"/>
    </source>
</evidence>
<evidence type="ECO:0000256" key="3">
    <source>
        <dbReference type="ARBA" id="ARBA00022525"/>
    </source>
</evidence>
<dbReference type="Proteomes" id="UP001187682">
    <property type="component" value="Unassembled WGS sequence"/>
</dbReference>
<evidence type="ECO:0000256" key="15">
    <source>
        <dbReference type="ARBA" id="ARBA00047174"/>
    </source>
</evidence>
<dbReference type="GO" id="GO:0004497">
    <property type="term" value="F:monooxygenase activity"/>
    <property type="evidence" value="ECO:0007669"/>
    <property type="project" value="UniProtKB-KW"/>
</dbReference>
<evidence type="ECO:0000256" key="9">
    <source>
        <dbReference type="ARBA" id="ARBA00023033"/>
    </source>
</evidence>
<evidence type="ECO:0000256" key="11">
    <source>
        <dbReference type="ARBA" id="ARBA00023277"/>
    </source>
</evidence>
<comment type="similarity">
    <text evidence="13">Belongs to the polysaccharide monooxygenase AA9 family.</text>
</comment>
<keyword evidence="8" id="KW-0186">Copper</keyword>
<gene>
    <name evidence="18" type="ORF">DNG_01698</name>
</gene>
<evidence type="ECO:0000256" key="6">
    <source>
        <dbReference type="ARBA" id="ARBA00023001"/>
    </source>
</evidence>
<keyword evidence="10" id="KW-1015">Disulfide bond</keyword>
<feature type="chain" id="PRO_5041898770" description="lytic cellulose monooxygenase (C4-dehydrogenating)" evidence="16">
    <location>
        <begin position="19"/>
        <end position="249"/>
    </location>
</feature>
<dbReference type="PANTHER" id="PTHR33353">
    <property type="entry name" value="PUTATIVE (AFU_ORTHOLOGUE AFUA_1G12560)-RELATED"/>
    <property type="match status" value="1"/>
</dbReference>
<evidence type="ECO:0000259" key="17">
    <source>
        <dbReference type="Pfam" id="PF03443"/>
    </source>
</evidence>
<organism evidence="18 19">
    <name type="scientific">Cephalotrichum gorgonifer</name>
    <dbReference type="NCBI Taxonomy" id="2041049"/>
    <lineage>
        <taxon>Eukaryota</taxon>
        <taxon>Fungi</taxon>
        <taxon>Dikarya</taxon>
        <taxon>Ascomycota</taxon>
        <taxon>Pezizomycotina</taxon>
        <taxon>Sordariomycetes</taxon>
        <taxon>Hypocreomycetidae</taxon>
        <taxon>Microascales</taxon>
        <taxon>Microascaceae</taxon>
        <taxon>Cephalotrichum</taxon>
    </lineage>
</organism>
<keyword evidence="11" id="KW-0119">Carbohydrate metabolism</keyword>
<protein>
    <recommendedName>
        <fullName evidence="15">lytic cellulose monooxygenase (C4-dehydrogenating)</fullName>
        <ecNumber evidence="15">1.14.99.56</ecNumber>
    </recommendedName>
</protein>
<dbReference type="CDD" id="cd21175">
    <property type="entry name" value="LPMO_AA9"/>
    <property type="match status" value="1"/>
</dbReference>
<dbReference type="EC" id="1.14.99.56" evidence="15"/>
<feature type="domain" description="Auxiliary Activity family 9 catalytic" evidence="17">
    <location>
        <begin position="19"/>
        <end position="236"/>
    </location>
</feature>
<evidence type="ECO:0000313" key="19">
    <source>
        <dbReference type="Proteomes" id="UP001187682"/>
    </source>
</evidence>
<dbReference type="InterPro" id="IPR049892">
    <property type="entry name" value="AA9"/>
</dbReference>
<dbReference type="GO" id="GO:0005576">
    <property type="term" value="C:extracellular region"/>
    <property type="evidence" value="ECO:0007669"/>
    <property type="project" value="UniProtKB-SubCell"/>
</dbReference>
<evidence type="ECO:0000256" key="1">
    <source>
        <dbReference type="ARBA" id="ARBA00001973"/>
    </source>
</evidence>
<dbReference type="AlphaFoldDB" id="A0AAE8MTK5"/>
<feature type="signal peptide" evidence="16">
    <location>
        <begin position="1"/>
        <end position="18"/>
    </location>
</feature>
<reference evidence="18" key="1">
    <citation type="submission" date="2018-03" db="EMBL/GenBank/DDBJ databases">
        <authorList>
            <person name="Guldener U."/>
        </authorList>
    </citation>
    <scope>NUCLEOTIDE SEQUENCE</scope>
</reference>
<evidence type="ECO:0000256" key="14">
    <source>
        <dbReference type="ARBA" id="ARBA00045077"/>
    </source>
</evidence>
<evidence type="ECO:0000256" key="16">
    <source>
        <dbReference type="SAM" id="SignalP"/>
    </source>
</evidence>
<proteinExistence type="inferred from homology"/>
<evidence type="ECO:0000256" key="7">
    <source>
        <dbReference type="ARBA" id="ARBA00023002"/>
    </source>
</evidence>
<evidence type="ECO:0000256" key="2">
    <source>
        <dbReference type="ARBA" id="ARBA00004613"/>
    </source>
</evidence>
<comment type="cofactor">
    <cofactor evidence="1">
        <name>Cu(2+)</name>
        <dbReference type="ChEBI" id="CHEBI:29036"/>
    </cofactor>
</comment>
<keyword evidence="12" id="KW-0624">Polysaccharide degradation</keyword>
<evidence type="ECO:0000256" key="10">
    <source>
        <dbReference type="ARBA" id="ARBA00023157"/>
    </source>
</evidence>
<evidence type="ECO:0000313" key="18">
    <source>
        <dbReference type="EMBL" id="SPN98653.1"/>
    </source>
</evidence>
<dbReference type="Gene3D" id="2.70.50.70">
    <property type="match status" value="1"/>
</dbReference>
<dbReference type="GO" id="GO:0046872">
    <property type="term" value="F:metal ion binding"/>
    <property type="evidence" value="ECO:0007669"/>
    <property type="project" value="UniProtKB-KW"/>
</dbReference>
<accession>A0AAE8MTK5</accession>
<evidence type="ECO:0000256" key="12">
    <source>
        <dbReference type="ARBA" id="ARBA00023326"/>
    </source>
</evidence>
<keyword evidence="6" id="KW-0136">Cellulose degradation</keyword>
<comment type="subcellular location">
    <subcellularLocation>
        <location evidence="2">Secreted</location>
    </subcellularLocation>
</comment>